<dbReference type="Pfam" id="PF00440">
    <property type="entry name" value="TetR_N"/>
    <property type="match status" value="1"/>
</dbReference>
<evidence type="ECO:0000259" key="5">
    <source>
        <dbReference type="PROSITE" id="PS50977"/>
    </source>
</evidence>
<gene>
    <name evidence="6" type="ORF">GCM10010977_24330</name>
</gene>
<evidence type="ECO:0000256" key="2">
    <source>
        <dbReference type="ARBA" id="ARBA00023125"/>
    </source>
</evidence>
<dbReference type="InterPro" id="IPR009057">
    <property type="entry name" value="Homeodomain-like_sf"/>
</dbReference>
<dbReference type="PRINTS" id="PR00455">
    <property type="entry name" value="HTHTETR"/>
</dbReference>
<evidence type="ECO:0000256" key="3">
    <source>
        <dbReference type="ARBA" id="ARBA00023163"/>
    </source>
</evidence>
<dbReference type="Proteomes" id="UP000642509">
    <property type="component" value="Unassembled WGS sequence"/>
</dbReference>
<dbReference type="InterPro" id="IPR050109">
    <property type="entry name" value="HTH-type_TetR-like_transc_reg"/>
</dbReference>
<dbReference type="Gene3D" id="1.10.357.10">
    <property type="entry name" value="Tetracycline Repressor, domain 2"/>
    <property type="match status" value="1"/>
</dbReference>
<accession>A0ABQ2M666</accession>
<evidence type="ECO:0000256" key="4">
    <source>
        <dbReference type="PROSITE-ProRule" id="PRU00335"/>
    </source>
</evidence>
<feature type="DNA-binding region" description="H-T-H motif" evidence="4">
    <location>
        <begin position="64"/>
        <end position="83"/>
    </location>
</feature>
<dbReference type="InterPro" id="IPR001647">
    <property type="entry name" value="HTH_TetR"/>
</dbReference>
<dbReference type="PROSITE" id="PS50977">
    <property type="entry name" value="HTH_TETR_2"/>
    <property type="match status" value="1"/>
</dbReference>
<comment type="caution">
    <text evidence="6">The sequence shown here is derived from an EMBL/GenBank/DDBJ whole genome shotgun (WGS) entry which is preliminary data.</text>
</comment>
<dbReference type="EMBL" id="BMLQ01000007">
    <property type="protein sequence ID" value="GGO47336.1"/>
    <property type="molecule type" value="Genomic_DNA"/>
</dbReference>
<keyword evidence="2 4" id="KW-0238">DNA-binding</keyword>
<evidence type="ECO:0000313" key="7">
    <source>
        <dbReference type="Proteomes" id="UP000642509"/>
    </source>
</evidence>
<feature type="domain" description="HTH tetR-type" evidence="5">
    <location>
        <begin position="42"/>
        <end position="101"/>
    </location>
</feature>
<keyword evidence="7" id="KW-1185">Reference proteome</keyword>
<dbReference type="PANTHER" id="PTHR30055">
    <property type="entry name" value="HTH-TYPE TRANSCRIPTIONAL REGULATOR RUTR"/>
    <property type="match status" value="1"/>
</dbReference>
<reference evidence="7" key="1">
    <citation type="journal article" date="2019" name="Int. J. Syst. Evol. Microbiol.">
        <title>The Global Catalogue of Microorganisms (GCM) 10K type strain sequencing project: providing services to taxonomists for standard genome sequencing and annotation.</title>
        <authorList>
            <consortium name="The Broad Institute Genomics Platform"/>
            <consortium name="The Broad Institute Genome Sequencing Center for Infectious Disease"/>
            <person name="Wu L."/>
            <person name="Ma J."/>
        </authorList>
    </citation>
    <scope>NUCLEOTIDE SEQUENCE [LARGE SCALE GENOMIC DNA]</scope>
    <source>
        <strain evidence="7">CGMCC 1.7064</strain>
    </source>
</reference>
<sequence length="227" mass="25546">MGGRFAVCTVRPLSQEFAPAAGAITGRFPSRETINHMRKDVVRMRGQILEAARRMLETQGSAFSLPDLAREAGVGTATIYRHFSDVDGVLHELVQQSLGELTRRLEGLESKYSGRELFTQVCATWVDSALTWASWAARFRSGEGFLVRSQDALTNEFHHRQFLERVLRSLEEEGVARFADPGSLVVLWVALFDERVMHDLQSHRLTQEDITRRLTGAMGALLDQENN</sequence>
<dbReference type="SUPFAM" id="SSF46689">
    <property type="entry name" value="Homeodomain-like"/>
    <property type="match status" value="1"/>
</dbReference>
<keyword evidence="3" id="KW-0804">Transcription</keyword>
<keyword evidence="1" id="KW-0805">Transcription regulation</keyword>
<dbReference type="PANTHER" id="PTHR30055:SF234">
    <property type="entry name" value="HTH-TYPE TRANSCRIPTIONAL REGULATOR BETI"/>
    <property type="match status" value="1"/>
</dbReference>
<name>A0ABQ2M666_9MICC</name>
<evidence type="ECO:0000313" key="6">
    <source>
        <dbReference type="EMBL" id="GGO47336.1"/>
    </source>
</evidence>
<evidence type="ECO:0000256" key="1">
    <source>
        <dbReference type="ARBA" id="ARBA00023015"/>
    </source>
</evidence>
<organism evidence="6 7">
    <name type="scientific">Citricoccus zhacaiensis</name>
    <dbReference type="NCBI Taxonomy" id="489142"/>
    <lineage>
        <taxon>Bacteria</taxon>
        <taxon>Bacillati</taxon>
        <taxon>Actinomycetota</taxon>
        <taxon>Actinomycetes</taxon>
        <taxon>Micrococcales</taxon>
        <taxon>Micrococcaceae</taxon>
        <taxon>Citricoccus</taxon>
    </lineage>
</organism>
<proteinExistence type="predicted"/>
<protein>
    <recommendedName>
        <fullName evidence="5">HTH tetR-type domain-containing protein</fullName>
    </recommendedName>
</protein>